<dbReference type="AlphaFoldDB" id="A0A803NAY0"/>
<dbReference type="Gramene" id="AUR62043179-RA">
    <property type="protein sequence ID" value="AUR62043179-RA:cds"/>
    <property type="gene ID" value="AUR62043179"/>
</dbReference>
<protein>
    <submittedName>
        <fullName evidence="2">Uncharacterized protein</fullName>
    </submittedName>
</protein>
<sequence>MNADLAYSPLVEVSTDTSSFFVSRALQYRKQDYKSLTQLEKQQADFLFFDTYQEDKVLEIDPSQQGIAKNKELEVEASFDTMAEFGVTESEIWITKDVVKQHERIQNKEAYHKTKKVVEEIFDGMYKTDHAAYLDAKVNWEQEEKTWKIEDCSSKEVKEGIKGWCMKFPDINFRNLDLQQVAEFPDNAAANDRRKNASQRSQPKRAGGLLKTHTFLQPLEGEEKSGTKEDNLVDINVKPPSAAPPTSVVEHVLPGGIGTYSISHISYFNPRVPKPEENIS</sequence>
<evidence type="ECO:0000313" key="2">
    <source>
        <dbReference type="EnsemblPlants" id="AUR62043179-RA:cds"/>
    </source>
</evidence>
<reference evidence="2" key="2">
    <citation type="submission" date="2021-03" db="UniProtKB">
        <authorList>
            <consortium name="EnsemblPlants"/>
        </authorList>
    </citation>
    <scope>IDENTIFICATION</scope>
</reference>
<proteinExistence type="predicted"/>
<dbReference type="Proteomes" id="UP000596660">
    <property type="component" value="Unplaced"/>
</dbReference>
<keyword evidence="3" id="KW-1185">Reference proteome</keyword>
<name>A0A803NAY0_CHEQI</name>
<accession>A0A803NAY0</accession>
<evidence type="ECO:0000256" key="1">
    <source>
        <dbReference type="SAM" id="MobiDB-lite"/>
    </source>
</evidence>
<evidence type="ECO:0000313" key="3">
    <source>
        <dbReference type="Proteomes" id="UP000596660"/>
    </source>
</evidence>
<organism evidence="2 3">
    <name type="scientific">Chenopodium quinoa</name>
    <name type="common">Quinoa</name>
    <dbReference type="NCBI Taxonomy" id="63459"/>
    <lineage>
        <taxon>Eukaryota</taxon>
        <taxon>Viridiplantae</taxon>
        <taxon>Streptophyta</taxon>
        <taxon>Embryophyta</taxon>
        <taxon>Tracheophyta</taxon>
        <taxon>Spermatophyta</taxon>
        <taxon>Magnoliopsida</taxon>
        <taxon>eudicotyledons</taxon>
        <taxon>Gunneridae</taxon>
        <taxon>Pentapetalae</taxon>
        <taxon>Caryophyllales</taxon>
        <taxon>Chenopodiaceae</taxon>
        <taxon>Chenopodioideae</taxon>
        <taxon>Atripliceae</taxon>
        <taxon>Chenopodium</taxon>
    </lineage>
</organism>
<dbReference type="EnsemblPlants" id="AUR62043179-RA">
    <property type="protein sequence ID" value="AUR62043179-RA:cds"/>
    <property type="gene ID" value="AUR62043179"/>
</dbReference>
<reference evidence="2" key="1">
    <citation type="journal article" date="2017" name="Nature">
        <title>The genome of Chenopodium quinoa.</title>
        <authorList>
            <person name="Jarvis D.E."/>
            <person name="Ho Y.S."/>
            <person name="Lightfoot D.J."/>
            <person name="Schmoeckel S.M."/>
            <person name="Li B."/>
            <person name="Borm T.J.A."/>
            <person name="Ohyanagi H."/>
            <person name="Mineta K."/>
            <person name="Michell C.T."/>
            <person name="Saber N."/>
            <person name="Kharbatia N.M."/>
            <person name="Rupper R.R."/>
            <person name="Sharp A.R."/>
            <person name="Dally N."/>
            <person name="Boughton B.A."/>
            <person name="Woo Y.H."/>
            <person name="Gao G."/>
            <person name="Schijlen E.G.W.M."/>
            <person name="Guo X."/>
            <person name="Momin A.A."/>
            <person name="Negrao S."/>
            <person name="Al-Babili S."/>
            <person name="Gehring C."/>
            <person name="Roessner U."/>
            <person name="Jung C."/>
            <person name="Murphy K."/>
            <person name="Arold S.T."/>
            <person name="Gojobori T."/>
            <person name="van der Linden C.G."/>
            <person name="van Loo E.N."/>
            <person name="Jellen E.N."/>
            <person name="Maughan P.J."/>
            <person name="Tester M."/>
        </authorList>
    </citation>
    <scope>NUCLEOTIDE SEQUENCE [LARGE SCALE GENOMIC DNA]</scope>
    <source>
        <strain evidence="2">cv. PI 614886</strain>
    </source>
</reference>
<feature type="compositionally biased region" description="Basic and acidic residues" evidence="1">
    <location>
        <begin position="221"/>
        <end position="231"/>
    </location>
</feature>
<feature type="region of interest" description="Disordered" evidence="1">
    <location>
        <begin position="187"/>
        <end position="246"/>
    </location>
</feature>